<reference evidence="2" key="1">
    <citation type="submission" date="2016-10" db="EMBL/GenBank/DDBJ databases">
        <authorList>
            <person name="Varghese N."/>
            <person name="Submissions S."/>
        </authorList>
    </citation>
    <scope>NUCLEOTIDE SEQUENCE [LARGE SCALE GENOMIC DNA]</scope>
    <source>
        <strain evidence="2">XBD2006</strain>
    </source>
</reference>
<sequence>MEKRVDPFTRTPGIAGAAYIDTCIADEIINSFTSEESSKYVYKITGIRGSGKSVEYGNVIRALKADKKWLVYPLSAAGDAVKTLISKLSMESFIDSKSRVTEVSVGKKVSDNEHFYSDEAMLTKMVAEANKKKYNVLVGVDDISKTSEMIRLLSMIGSMILEGMHIYLLVTGLAENIEEFSSEKNLTFFKRADELEIKGLNKYDITAMYQKLLKIDAVEAKKIEEETKGYAYAYQVLGSLYFGKQKNETLNDIIPEFERIMFRDSYDLVWKSLSNGEKEVVRCICKTKDGKAEDIKKLMANAASYSVYRSRLINKHLVSDEIRGYMKLRLPHFDKFVEIWGED</sequence>
<evidence type="ECO:0000313" key="2">
    <source>
        <dbReference type="Proteomes" id="UP000183047"/>
    </source>
</evidence>
<accession>A0A1G5G6X8</accession>
<protein>
    <recommendedName>
        <fullName evidence="3">Archaeal ATPase</fullName>
    </recommendedName>
</protein>
<dbReference type="InterPro" id="IPR027417">
    <property type="entry name" value="P-loop_NTPase"/>
</dbReference>
<gene>
    <name evidence="1" type="ORF">SAMN02910451_02734</name>
</gene>
<dbReference type="Proteomes" id="UP000183047">
    <property type="component" value="Unassembled WGS sequence"/>
</dbReference>
<proteinExistence type="predicted"/>
<dbReference type="RefSeq" id="WP_074463151.1">
    <property type="nucleotide sequence ID" value="NZ_FMUR01000019.1"/>
</dbReference>
<keyword evidence="2" id="KW-1185">Reference proteome</keyword>
<evidence type="ECO:0008006" key="3">
    <source>
        <dbReference type="Google" id="ProtNLM"/>
    </source>
</evidence>
<dbReference type="EMBL" id="FMUR01000019">
    <property type="protein sequence ID" value="SCY47292.1"/>
    <property type="molecule type" value="Genomic_DNA"/>
</dbReference>
<dbReference type="OrthoDB" id="1550566at2"/>
<organism evidence="1 2">
    <name type="scientific">Butyrivibrio hungatei</name>
    <dbReference type="NCBI Taxonomy" id="185008"/>
    <lineage>
        <taxon>Bacteria</taxon>
        <taxon>Bacillati</taxon>
        <taxon>Bacillota</taxon>
        <taxon>Clostridia</taxon>
        <taxon>Lachnospirales</taxon>
        <taxon>Lachnospiraceae</taxon>
        <taxon>Butyrivibrio</taxon>
    </lineage>
</organism>
<dbReference type="AlphaFoldDB" id="A0A1G5G6X8"/>
<name>A0A1G5G6X8_9FIRM</name>
<dbReference type="SUPFAM" id="SSF52540">
    <property type="entry name" value="P-loop containing nucleoside triphosphate hydrolases"/>
    <property type="match status" value="1"/>
</dbReference>
<evidence type="ECO:0000313" key="1">
    <source>
        <dbReference type="EMBL" id="SCY47292.1"/>
    </source>
</evidence>